<dbReference type="Pfam" id="PF13469">
    <property type="entry name" value="Sulfotransfer_3"/>
    <property type="match status" value="1"/>
</dbReference>
<keyword evidence="2" id="KW-1185">Reference proteome</keyword>
<proteinExistence type="predicted"/>
<dbReference type="OrthoDB" id="1441538at2"/>
<dbReference type="Gene3D" id="3.40.50.300">
    <property type="entry name" value="P-loop containing nucleotide triphosphate hydrolases"/>
    <property type="match status" value="1"/>
</dbReference>
<dbReference type="KEGG" id="mmai:sS8_0451"/>
<reference evidence="1 2" key="1">
    <citation type="submission" date="2016-12" db="EMBL/GenBank/DDBJ databases">
        <title>Genome sequencing of Methylocaldum marinum.</title>
        <authorList>
            <person name="Takeuchi M."/>
            <person name="Kamagata Y."/>
            <person name="Hiraoka S."/>
            <person name="Oshima K."/>
            <person name="Hattori M."/>
            <person name="Iwasaki W."/>
        </authorList>
    </citation>
    <scope>NUCLEOTIDE SEQUENCE [LARGE SCALE GENOMIC DNA]</scope>
    <source>
        <strain evidence="1 2">S8</strain>
    </source>
</reference>
<organism evidence="1 2">
    <name type="scientific">Methylocaldum marinum</name>
    <dbReference type="NCBI Taxonomy" id="1432792"/>
    <lineage>
        <taxon>Bacteria</taxon>
        <taxon>Pseudomonadati</taxon>
        <taxon>Pseudomonadota</taxon>
        <taxon>Gammaproteobacteria</taxon>
        <taxon>Methylococcales</taxon>
        <taxon>Methylococcaceae</taxon>
        <taxon>Methylocaldum</taxon>
    </lineage>
</organism>
<dbReference type="EMBL" id="AP017928">
    <property type="protein sequence ID" value="BBA32417.1"/>
    <property type="molecule type" value="Genomic_DNA"/>
</dbReference>
<dbReference type="SUPFAM" id="SSF52540">
    <property type="entry name" value="P-loop containing nucleoside triphosphate hydrolases"/>
    <property type="match status" value="1"/>
</dbReference>
<name>A0A286P445_9GAMM</name>
<evidence type="ECO:0000313" key="2">
    <source>
        <dbReference type="Proteomes" id="UP000266313"/>
    </source>
</evidence>
<protein>
    <recommendedName>
        <fullName evidence="3">Sulfotransferase</fullName>
    </recommendedName>
</protein>
<sequence length="307" mass="35660">MDEFWDKVRKTLKFYRDGWLRRGRGYWWDQAKPAAERPIFIVGCSRAGTTLVYKTFSECRALGSLQRETHDFWAGLHPPSERNWDTHAIFPESATPEERDFITRFFFVHTGKQRFVDKNNQNGLSIPYLKALFPDAYFIYVKRNPGDNIHSLMEGWKRSDEFATWSDSLPAEVAVDGGDYARWCFFLADGWRELTEASLEEVCAFQYRAMNEAILDAKAEIPAERWVEIVYEDLLEDPVAGFASAFKRAELPFDAHMEKHCAGVLAKPYNAFSEIRAEKWRDKGNRDRIEAVLPRVAEVTARMGYRV</sequence>
<evidence type="ECO:0008006" key="3">
    <source>
        <dbReference type="Google" id="ProtNLM"/>
    </source>
</evidence>
<dbReference type="Proteomes" id="UP000266313">
    <property type="component" value="Chromosome"/>
</dbReference>
<dbReference type="AlphaFoldDB" id="A0A286P445"/>
<dbReference type="RefSeq" id="WP_119628220.1">
    <property type="nucleotide sequence ID" value="NZ_AP017928.1"/>
</dbReference>
<dbReference type="InterPro" id="IPR027417">
    <property type="entry name" value="P-loop_NTPase"/>
</dbReference>
<accession>A0A286P445</accession>
<gene>
    <name evidence="1" type="ORF">sS8_0451</name>
</gene>
<evidence type="ECO:0000313" key="1">
    <source>
        <dbReference type="EMBL" id="BBA32417.1"/>
    </source>
</evidence>